<proteinExistence type="predicted"/>
<evidence type="ECO:0000313" key="1">
    <source>
        <dbReference type="EMBL" id="MBW0508286.1"/>
    </source>
</evidence>
<comment type="caution">
    <text evidence="1">The sequence shown here is derived from an EMBL/GenBank/DDBJ whole genome shotgun (WGS) entry which is preliminary data.</text>
</comment>
<name>A0A9Q3HK00_9BASI</name>
<evidence type="ECO:0000313" key="2">
    <source>
        <dbReference type="Proteomes" id="UP000765509"/>
    </source>
</evidence>
<protein>
    <submittedName>
        <fullName evidence="1">Uncharacterized protein</fullName>
    </submittedName>
</protein>
<accession>A0A9Q3HK00</accession>
<sequence length="125" mass="13307">MYCTVLYQISNASFIILVQKVTSTCLAAERQCHNGDAKGRRCVSREGDDGLWGGTLSHGTASAAVACATSHGAPWDRVLEGSSQNIMASKPHEHNPQWFALVCFGQTSPSWQSANQSDACGSTST</sequence>
<reference evidence="1" key="1">
    <citation type="submission" date="2021-03" db="EMBL/GenBank/DDBJ databases">
        <title>Draft genome sequence of rust myrtle Austropuccinia psidii MF-1, a brazilian biotype.</title>
        <authorList>
            <person name="Quecine M.C."/>
            <person name="Pachon D.M.R."/>
            <person name="Bonatelli M.L."/>
            <person name="Correr F.H."/>
            <person name="Franceschini L.M."/>
            <person name="Leite T.F."/>
            <person name="Margarido G.R.A."/>
            <person name="Almeida C.A."/>
            <person name="Ferrarezi J.A."/>
            <person name="Labate C.A."/>
        </authorList>
    </citation>
    <scope>NUCLEOTIDE SEQUENCE</scope>
    <source>
        <strain evidence="1">MF-1</strain>
    </source>
</reference>
<dbReference type="Proteomes" id="UP000765509">
    <property type="component" value="Unassembled WGS sequence"/>
</dbReference>
<keyword evidence="2" id="KW-1185">Reference proteome</keyword>
<dbReference type="AlphaFoldDB" id="A0A9Q3HK00"/>
<dbReference type="EMBL" id="AVOT02020236">
    <property type="protein sequence ID" value="MBW0508286.1"/>
    <property type="molecule type" value="Genomic_DNA"/>
</dbReference>
<gene>
    <name evidence="1" type="ORF">O181_048001</name>
</gene>
<organism evidence="1 2">
    <name type="scientific">Austropuccinia psidii MF-1</name>
    <dbReference type="NCBI Taxonomy" id="1389203"/>
    <lineage>
        <taxon>Eukaryota</taxon>
        <taxon>Fungi</taxon>
        <taxon>Dikarya</taxon>
        <taxon>Basidiomycota</taxon>
        <taxon>Pucciniomycotina</taxon>
        <taxon>Pucciniomycetes</taxon>
        <taxon>Pucciniales</taxon>
        <taxon>Sphaerophragmiaceae</taxon>
        <taxon>Austropuccinia</taxon>
    </lineage>
</organism>